<dbReference type="EMBL" id="KN716464">
    <property type="protein sequence ID" value="KJH44557.1"/>
    <property type="molecule type" value="Genomic_DNA"/>
</dbReference>
<dbReference type="InterPro" id="IPR021133">
    <property type="entry name" value="HEAT_type_2"/>
</dbReference>
<dbReference type="Pfam" id="PF02985">
    <property type="entry name" value="HEAT"/>
    <property type="match status" value="1"/>
</dbReference>
<dbReference type="GO" id="GO:0060090">
    <property type="term" value="F:molecular adaptor activity"/>
    <property type="evidence" value="ECO:0007669"/>
    <property type="project" value="TreeGrafter"/>
</dbReference>
<reference evidence="4 5" key="1">
    <citation type="submission" date="2013-11" db="EMBL/GenBank/DDBJ databases">
        <title>Draft genome of the bovine lungworm Dictyocaulus viviparus.</title>
        <authorList>
            <person name="Mitreva M."/>
        </authorList>
    </citation>
    <scope>NUCLEOTIDE SEQUENCE [LARGE SCALE GENOMIC DNA]</scope>
    <source>
        <strain evidence="4 5">HannoverDv2000</strain>
    </source>
</reference>
<accession>A0A0D8XLC4</accession>
<keyword evidence="5" id="KW-1185">Reference proteome</keyword>
<protein>
    <submittedName>
        <fullName evidence="4">HEAT repeat protein</fullName>
    </submittedName>
</protein>
<feature type="repeat" description="HEAT" evidence="2">
    <location>
        <begin position="207"/>
        <end position="245"/>
    </location>
</feature>
<reference evidence="5" key="2">
    <citation type="journal article" date="2016" name="Sci. Rep.">
        <title>Dictyocaulus viviparus genome, variome and transcriptome elucidate lungworm biology and support future intervention.</title>
        <authorList>
            <person name="McNulty S.N."/>
            <person name="Strube C."/>
            <person name="Rosa B.A."/>
            <person name="Martin J.C."/>
            <person name="Tyagi R."/>
            <person name="Choi Y.J."/>
            <person name="Wang Q."/>
            <person name="Hallsworth Pepin K."/>
            <person name="Zhang X."/>
            <person name="Ozersky P."/>
            <person name="Wilson R.K."/>
            <person name="Sternberg P.W."/>
            <person name="Gasser R.B."/>
            <person name="Mitreva M."/>
        </authorList>
    </citation>
    <scope>NUCLEOTIDE SEQUENCE [LARGE SCALE GENOMIC DNA]</scope>
    <source>
        <strain evidence="5">HannoverDv2000</strain>
    </source>
</reference>
<dbReference type="InterPro" id="IPR016024">
    <property type="entry name" value="ARM-type_fold"/>
</dbReference>
<evidence type="ECO:0000256" key="2">
    <source>
        <dbReference type="PROSITE-ProRule" id="PRU00103"/>
    </source>
</evidence>
<dbReference type="STRING" id="29172.A0A0D8XLC4"/>
<dbReference type="Proteomes" id="UP000053766">
    <property type="component" value="Unassembled WGS sequence"/>
</dbReference>
<evidence type="ECO:0000313" key="5">
    <source>
        <dbReference type="Proteomes" id="UP000053766"/>
    </source>
</evidence>
<sequence>MQDIASSGISLVYEMASPEQRKELVSTLIPQILEGKVSLNTETGSSKVISDENQRTVAIESQNLTTYKEMCYLANDLNQPDMIYKFISLARHNPLWNFKKGSVFEFNIVLGQATVELDPFISILIPKLFRYRYDPDLGVRKSMSSIWSALTASRHNLVEEYVEDVAKELTQQLTHPQWRVRQSACLALADLVRTNDSAYIRSIIPKLIPDIFRLLDDMKESVRQAAEHAFTSLRKLIVRLSSQSFNGHDSRGFVSALIPVLIHHGVSSKISKELSMSLLLELAKTAKTQIQPYLSELIPSLIDSISDTEPQILNYVAARSNLVELEVLDDTRTQIALTSPLMTAIHELLPQIDSSVLVSLQPQICERLRSCAGVSSRVACAQLLVILALRSPHLLENTVICDRFFNALIIGTRDRNPSVQKNFSNAVSYMAKYASSSCFEKLIKNIVKDLSEGDEPKKQSAKCLLKNLYVNCSELLQGYSKIIIPYVFLETCQLVIPGDVSSNKRYEEWQQLWSEIVPSTEAAIRLYGSEMIDLTMDILRRNDVWAVRAQAARMLHRIVEHPQNGMNDADAAQLLSDLMPMMSGRIWHGKEHLISAISAIIFCAGQSLYHNWTVRNIEELFALLKKEASKAKRNYAAVALVTCGVFARSLSHTMAADWLFEKVNGNLRIVGNNSNDSDSEDDETNPLTREARVSEFMCQNMTAVVKAAGAYFEERRALFALDSFGSYLTSPNILFKPKQALVLALLELMNSWQLKSVLDVTEFIGSLLMLAEQLIAQQKKSLATQCFNIIMIISRRRDVYAVQWDVIKAKWEKNEALREISLFPKFMELNMNIV</sequence>
<evidence type="ECO:0000256" key="1">
    <source>
        <dbReference type="ARBA" id="ARBA00022737"/>
    </source>
</evidence>
<proteinExistence type="predicted"/>
<dbReference type="InterPro" id="IPR055443">
    <property type="entry name" value="HEAT_ECM29"/>
</dbReference>
<dbReference type="Pfam" id="PF24492">
    <property type="entry name" value="HEAT_ECM29"/>
    <property type="match status" value="1"/>
</dbReference>
<dbReference type="Gene3D" id="1.25.10.10">
    <property type="entry name" value="Leucine-rich Repeat Variant"/>
    <property type="match status" value="3"/>
</dbReference>
<dbReference type="GO" id="GO:0036503">
    <property type="term" value="P:ERAD pathway"/>
    <property type="evidence" value="ECO:0007669"/>
    <property type="project" value="TreeGrafter"/>
</dbReference>
<dbReference type="AlphaFoldDB" id="A0A0D8XLC4"/>
<keyword evidence="1" id="KW-0677">Repeat</keyword>
<name>A0A0D8XLC4_DICVI</name>
<gene>
    <name evidence="4" type="ORF">DICVIV_09422</name>
</gene>
<evidence type="ECO:0000313" key="4">
    <source>
        <dbReference type="EMBL" id="KJH44557.1"/>
    </source>
</evidence>
<dbReference type="PANTHER" id="PTHR23346:SF19">
    <property type="entry name" value="PROTEASOME ADAPTER AND SCAFFOLD PROTEIN ECM29"/>
    <property type="match status" value="1"/>
</dbReference>
<dbReference type="PROSITE" id="PS50077">
    <property type="entry name" value="HEAT_REPEAT"/>
    <property type="match status" value="1"/>
</dbReference>
<dbReference type="GO" id="GO:0005634">
    <property type="term" value="C:nucleus"/>
    <property type="evidence" value="ECO:0007669"/>
    <property type="project" value="TreeGrafter"/>
</dbReference>
<dbReference type="GO" id="GO:0005737">
    <property type="term" value="C:cytoplasm"/>
    <property type="evidence" value="ECO:0007669"/>
    <property type="project" value="TreeGrafter"/>
</dbReference>
<dbReference type="InterPro" id="IPR000357">
    <property type="entry name" value="HEAT"/>
</dbReference>
<evidence type="ECO:0000259" key="3">
    <source>
        <dbReference type="Pfam" id="PF24492"/>
    </source>
</evidence>
<dbReference type="PANTHER" id="PTHR23346">
    <property type="entry name" value="TRANSLATIONAL ACTIVATOR GCN1-RELATED"/>
    <property type="match status" value="1"/>
</dbReference>
<organism evidence="4 5">
    <name type="scientific">Dictyocaulus viviparus</name>
    <name type="common">Bovine lungworm</name>
    <dbReference type="NCBI Taxonomy" id="29172"/>
    <lineage>
        <taxon>Eukaryota</taxon>
        <taxon>Metazoa</taxon>
        <taxon>Ecdysozoa</taxon>
        <taxon>Nematoda</taxon>
        <taxon>Chromadorea</taxon>
        <taxon>Rhabditida</taxon>
        <taxon>Rhabditina</taxon>
        <taxon>Rhabditomorpha</taxon>
        <taxon>Strongyloidea</taxon>
        <taxon>Metastrongylidae</taxon>
        <taxon>Dictyocaulus</taxon>
    </lineage>
</organism>
<dbReference type="SUPFAM" id="SSF48371">
    <property type="entry name" value="ARM repeat"/>
    <property type="match status" value="2"/>
</dbReference>
<dbReference type="OrthoDB" id="16066at2759"/>
<dbReference type="InterPro" id="IPR011989">
    <property type="entry name" value="ARM-like"/>
</dbReference>
<feature type="domain" description="Proteasome adapter and scaffold protein ECM29 HEAT-repeat" evidence="3">
    <location>
        <begin position="290"/>
        <end position="448"/>
    </location>
</feature>